<dbReference type="Proteomes" id="UP000054166">
    <property type="component" value="Unassembled WGS sequence"/>
</dbReference>
<proteinExistence type="inferred from homology"/>
<keyword evidence="2" id="KW-0521">NADP</keyword>
<evidence type="ECO:0000256" key="2">
    <source>
        <dbReference type="ARBA" id="ARBA00022857"/>
    </source>
</evidence>
<sequence>MAPIVYLISGANRGIGLGFVTALARRDNVIVFASASNPTAAEDLHSLVQHFPGKVHIVKLTSCEKTDNSDAAVATIKAITAFDQINAVGTLVLFQATYPLLTASTPSPKFIPISSSAGSIANFTPLPVMALACGSSKAALNYLARKLHFEYENLICFPINPGRVATDIVTFANNSDELMKSRPVITVEESVKSLLNVIDNSTREKTGGLFRGIDSGDPQLLNIMLVCMIEEISRVLHDLGSDTSKSAI</sequence>
<dbReference type="SUPFAM" id="SSF51735">
    <property type="entry name" value="NAD(P)-binding Rossmann-fold domains"/>
    <property type="match status" value="1"/>
</dbReference>
<dbReference type="InterPro" id="IPR051468">
    <property type="entry name" value="Fungal_SecMetab_SDRs"/>
</dbReference>
<dbReference type="OrthoDB" id="9876299at2759"/>
<protein>
    <recommendedName>
        <fullName evidence="6">Ketoreductase (KR) domain-containing protein</fullName>
    </recommendedName>
</protein>
<evidence type="ECO:0000256" key="1">
    <source>
        <dbReference type="ARBA" id="ARBA00006484"/>
    </source>
</evidence>
<reference evidence="5" key="2">
    <citation type="submission" date="2015-01" db="EMBL/GenBank/DDBJ databases">
        <title>Evolutionary Origins and Diversification of the Mycorrhizal Mutualists.</title>
        <authorList>
            <consortium name="DOE Joint Genome Institute"/>
            <consortium name="Mycorrhizal Genomics Consortium"/>
            <person name="Kohler A."/>
            <person name="Kuo A."/>
            <person name="Nagy L.G."/>
            <person name="Floudas D."/>
            <person name="Copeland A."/>
            <person name="Barry K.W."/>
            <person name="Cichocki N."/>
            <person name="Veneault-Fourrey C."/>
            <person name="LaButti K."/>
            <person name="Lindquist E.A."/>
            <person name="Lipzen A."/>
            <person name="Lundell T."/>
            <person name="Morin E."/>
            <person name="Murat C."/>
            <person name="Riley R."/>
            <person name="Ohm R."/>
            <person name="Sun H."/>
            <person name="Tunlid A."/>
            <person name="Henrissat B."/>
            <person name="Grigoriev I.V."/>
            <person name="Hibbett D.S."/>
            <person name="Martin F."/>
        </authorList>
    </citation>
    <scope>NUCLEOTIDE SEQUENCE [LARGE SCALE GENOMIC DNA]</scope>
    <source>
        <strain evidence="5">F 1598</strain>
    </source>
</reference>
<dbReference type="Gene3D" id="3.40.50.720">
    <property type="entry name" value="NAD(P)-binding Rossmann-like Domain"/>
    <property type="match status" value="2"/>
</dbReference>
<organism evidence="4 5">
    <name type="scientific">Piloderma croceum (strain F 1598)</name>
    <dbReference type="NCBI Taxonomy" id="765440"/>
    <lineage>
        <taxon>Eukaryota</taxon>
        <taxon>Fungi</taxon>
        <taxon>Dikarya</taxon>
        <taxon>Basidiomycota</taxon>
        <taxon>Agaricomycotina</taxon>
        <taxon>Agaricomycetes</taxon>
        <taxon>Agaricomycetidae</taxon>
        <taxon>Atheliales</taxon>
        <taxon>Atheliaceae</taxon>
        <taxon>Piloderma</taxon>
    </lineage>
</organism>
<accession>A0A0C3B7R9</accession>
<dbReference type="InParanoid" id="A0A0C3B7R9"/>
<dbReference type="HOGENOM" id="CLU_010194_9_1_1"/>
<name>A0A0C3B7R9_PILCF</name>
<dbReference type="PANTHER" id="PTHR43544">
    <property type="entry name" value="SHORT-CHAIN DEHYDROGENASE/REDUCTASE"/>
    <property type="match status" value="1"/>
</dbReference>
<keyword evidence="5" id="KW-1185">Reference proteome</keyword>
<gene>
    <name evidence="4" type="ORF">PILCRDRAFT_88746</name>
</gene>
<dbReference type="GO" id="GO:0016491">
    <property type="term" value="F:oxidoreductase activity"/>
    <property type="evidence" value="ECO:0007669"/>
    <property type="project" value="UniProtKB-KW"/>
</dbReference>
<dbReference type="InterPro" id="IPR002347">
    <property type="entry name" value="SDR_fam"/>
</dbReference>
<dbReference type="PANTHER" id="PTHR43544:SF7">
    <property type="entry name" value="NADB-LER2"/>
    <property type="match status" value="1"/>
</dbReference>
<dbReference type="GO" id="GO:0005737">
    <property type="term" value="C:cytoplasm"/>
    <property type="evidence" value="ECO:0007669"/>
    <property type="project" value="TreeGrafter"/>
</dbReference>
<dbReference type="EMBL" id="KN832995">
    <property type="protein sequence ID" value="KIM82343.1"/>
    <property type="molecule type" value="Genomic_DNA"/>
</dbReference>
<evidence type="ECO:0000256" key="3">
    <source>
        <dbReference type="ARBA" id="ARBA00023002"/>
    </source>
</evidence>
<evidence type="ECO:0000313" key="4">
    <source>
        <dbReference type="EMBL" id="KIM82343.1"/>
    </source>
</evidence>
<evidence type="ECO:0008006" key="6">
    <source>
        <dbReference type="Google" id="ProtNLM"/>
    </source>
</evidence>
<dbReference type="PRINTS" id="PR00081">
    <property type="entry name" value="GDHRDH"/>
</dbReference>
<dbReference type="AlphaFoldDB" id="A0A0C3B7R9"/>
<dbReference type="FunCoup" id="A0A0C3B7R9">
    <property type="interactions" value="100"/>
</dbReference>
<keyword evidence="3" id="KW-0560">Oxidoreductase</keyword>
<comment type="similarity">
    <text evidence="1">Belongs to the short-chain dehydrogenases/reductases (SDR) family.</text>
</comment>
<dbReference type="InterPro" id="IPR036291">
    <property type="entry name" value="NAD(P)-bd_dom_sf"/>
</dbReference>
<reference evidence="4 5" key="1">
    <citation type="submission" date="2014-04" db="EMBL/GenBank/DDBJ databases">
        <authorList>
            <consortium name="DOE Joint Genome Institute"/>
            <person name="Kuo A."/>
            <person name="Tarkka M."/>
            <person name="Buscot F."/>
            <person name="Kohler A."/>
            <person name="Nagy L.G."/>
            <person name="Floudas D."/>
            <person name="Copeland A."/>
            <person name="Barry K.W."/>
            <person name="Cichocki N."/>
            <person name="Veneault-Fourrey C."/>
            <person name="LaButti K."/>
            <person name="Lindquist E.A."/>
            <person name="Lipzen A."/>
            <person name="Lundell T."/>
            <person name="Morin E."/>
            <person name="Murat C."/>
            <person name="Sun H."/>
            <person name="Tunlid A."/>
            <person name="Henrissat B."/>
            <person name="Grigoriev I.V."/>
            <person name="Hibbett D.S."/>
            <person name="Martin F."/>
            <person name="Nordberg H.P."/>
            <person name="Cantor M.N."/>
            <person name="Hua S.X."/>
        </authorList>
    </citation>
    <scope>NUCLEOTIDE SEQUENCE [LARGE SCALE GENOMIC DNA]</scope>
    <source>
        <strain evidence="4 5">F 1598</strain>
    </source>
</reference>
<evidence type="ECO:0000313" key="5">
    <source>
        <dbReference type="Proteomes" id="UP000054166"/>
    </source>
</evidence>